<sequence length="186" mass="21576">MKTKMDFILQLILFIAMFGSYLHAILLAVDWYSDEMIDLEMEMRAKVLQDLLHTPAEQRLTRVLDLCFFAVADSLLSRKSHSNEPIAKTEDFDTLELRLHLAERIMESERLHGKIAIGARSLVALTRMEEKKFVRAMRKLIEGWTLGISSDDEYHLPGVHFSTGFEKEIKHVKEWIEGQSKVKEEV</sequence>
<keyword evidence="2" id="KW-1185">Reference proteome</keyword>
<protein>
    <submittedName>
        <fullName evidence="1">Uncharacterized protein</fullName>
    </submittedName>
</protein>
<dbReference type="Proteomes" id="UP000297299">
    <property type="component" value="Unassembled WGS sequence"/>
</dbReference>
<proteinExistence type="predicted"/>
<dbReference type="AlphaFoldDB" id="A0A4Y8CNZ7"/>
<accession>A0A4Y8CNZ7</accession>
<reference evidence="1 2" key="1">
    <citation type="submission" date="2017-11" db="EMBL/GenBank/DDBJ databases">
        <title>Comparative genomics of Botrytis spp.</title>
        <authorList>
            <person name="Valero-Jimenez C.A."/>
            <person name="Tapia P."/>
            <person name="Veloso J."/>
            <person name="Silva-Moreno E."/>
            <person name="Staats M."/>
            <person name="Valdes J.H."/>
            <person name="Van Kan J.A.L."/>
        </authorList>
    </citation>
    <scope>NUCLEOTIDE SEQUENCE [LARGE SCALE GENOMIC DNA]</scope>
    <source>
        <strain evidence="1 2">MUCL2830</strain>
    </source>
</reference>
<dbReference type="OrthoDB" id="3538299at2759"/>
<comment type="caution">
    <text evidence="1">The sequence shown here is derived from an EMBL/GenBank/DDBJ whole genome shotgun (WGS) entry which is preliminary data.</text>
</comment>
<dbReference type="EMBL" id="PHWZ01000473">
    <property type="protein sequence ID" value="TEY38804.1"/>
    <property type="molecule type" value="Genomic_DNA"/>
</dbReference>
<evidence type="ECO:0000313" key="2">
    <source>
        <dbReference type="Proteomes" id="UP000297299"/>
    </source>
</evidence>
<gene>
    <name evidence="1" type="ORF">BOTCAL_0474g00080</name>
</gene>
<name>A0A4Y8CNZ7_9HELO</name>
<evidence type="ECO:0000313" key="1">
    <source>
        <dbReference type="EMBL" id="TEY38804.1"/>
    </source>
</evidence>
<organism evidence="1 2">
    <name type="scientific">Botryotinia calthae</name>
    <dbReference type="NCBI Taxonomy" id="38488"/>
    <lineage>
        <taxon>Eukaryota</taxon>
        <taxon>Fungi</taxon>
        <taxon>Dikarya</taxon>
        <taxon>Ascomycota</taxon>
        <taxon>Pezizomycotina</taxon>
        <taxon>Leotiomycetes</taxon>
        <taxon>Helotiales</taxon>
        <taxon>Sclerotiniaceae</taxon>
        <taxon>Botryotinia</taxon>
    </lineage>
</organism>